<sequence>MTSPLYDLDELVLQCRNERARNYIREAVSSYRAGAFRAAIVSTWIAVCFDIMQKFHELAIAGDAAAAKETEALERIRANGDVAAAMRFEKDLLNKAKSPFELVNNLEYIDLTRLYDDRNRCAHPSFVADGEAYSPPGELARLHIRNAVTVLLMHPPAQGKYALDRLLTDVRSQLFPRKVDEAQAWLANGAMRRPRDSLTRNFVAVLIKDYLIGEADYPERSRYSSALKAVRNLHHQQWNEAVQAHCSPVIRQLDDTKIGVVVEFFSTCKEAWSLVEADVSQRVLSFIRELPSDKFDVIENALPFHAFAKEAKKRIARSTVEEIESVFWFDLPASVADRLVDIYLKSRSFAEANKTGRLLTVYASELSVEHAQRIITGSAANEEIVGSFDFPGLLNALHKKTKGVRELGDFVTLLNDSGLGGFADDIPP</sequence>
<proteinExistence type="predicted"/>
<name>A0AAJ2J8K4_STEMA</name>
<dbReference type="AlphaFoldDB" id="A0AAJ2J8K4"/>
<organism evidence="1 2">
    <name type="scientific">Stenotrophomonas maltophilia</name>
    <name type="common">Pseudomonas maltophilia</name>
    <name type="synonym">Xanthomonas maltophilia</name>
    <dbReference type="NCBI Taxonomy" id="40324"/>
    <lineage>
        <taxon>Bacteria</taxon>
        <taxon>Pseudomonadati</taxon>
        <taxon>Pseudomonadota</taxon>
        <taxon>Gammaproteobacteria</taxon>
        <taxon>Lysobacterales</taxon>
        <taxon>Lysobacteraceae</taxon>
        <taxon>Stenotrophomonas</taxon>
        <taxon>Stenotrophomonas maltophilia group</taxon>
    </lineage>
</organism>
<accession>A0AAJ2J8K4</accession>
<evidence type="ECO:0000313" key="1">
    <source>
        <dbReference type="EMBL" id="MDT3467316.1"/>
    </source>
</evidence>
<dbReference type="EMBL" id="JAVSKO010000002">
    <property type="protein sequence ID" value="MDT3467316.1"/>
    <property type="molecule type" value="Genomic_DNA"/>
</dbReference>
<reference evidence="1" key="1">
    <citation type="submission" date="2023-07" db="EMBL/GenBank/DDBJ databases">
        <title>Comparative genomics of clinical Stenotrophomonas maltophilia isolates reveals regions of diversity which correlate with colonization and persistence in vivo.</title>
        <authorList>
            <person name="Mcdaniel M.S."/>
            <person name="Swords W.E."/>
            <person name="Sumpter N.A."/>
            <person name="Lindgren N.R."/>
            <person name="Billiot C.E."/>
        </authorList>
    </citation>
    <scope>NUCLEOTIDE SEQUENCE</scope>
    <source>
        <strain evidence="1">Ism4</strain>
    </source>
</reference>
<comment type="caution">
    <text evidence="1">The sequence shown here is derived from an EMBL/GenBank/DDBJ whole genome shotgun (WGS) entry which is preliminary data.</text>
</comment>
<gene>
    <name evidence="1" type="ORF">ROV92_04775</name>
</gene>
<evidence type="ECO:0000313" key="2">
    <source>
        <dbReference type="Proteomes" id="UP001251948"/>
    </source>
</evidence>
<dbReference type="RefSeq" id="WP_312560712.1">
    <property type="nucleotide sequence ID" value="NZ_JAVSKO010000002.1"/>
</dbReference>
<protein>
    <submittedName>
        <fullName evidence="1">Uncharacterized protein</fullName>
    </submittedName>
</protein>
<dbReference type="Proteomes" id="UP001251948">
    <property type="component" value="Unassembled WGS sequence"/>
</dbReference>